<evidence type="ECO:0000256" key="1">
    <source>
        <dbReference type="ARBA" id="ARBA00022679"/>
    </source>
</evidence>
<reference evidence="5 6" key="1">
    <citation type="submission" date="2016-01" db="EMBL/GenBank/DDBJ databases">
        <title>Amycolatopsis coloradensis genome sequencing and assembly.</title>
        <authorList>
            <person name="Mayilraj S."/>
        </authorList>
    </citation>
    <scope>NUCLEOTIDE SEQUENCE [LARGE SCALE GENOMIC DNA]</scope>
    <source>
        <strain evidence="5 6">DSM 44225</strain>
    </source>
</reference>
<feature type="region of interest" description="Disordered" evidence="3">
    <location>
        <begin position="477"/>
        <end position="498"/>
    </location>
</feature>
<dbReference type="SUPFAM" id="SSF69593">
    <property type="entry name" value="Glycerol-3-phosphate (1)-acyltransferase"/>
    <property type="match status" value="1"/>
</dbReference>
<dbReference type="NCBIfam" id="TIGR01490">
    <property type="entry name" value="HAD-SF-IB-hyp1"/>
    <property type="match status" value="1"/>
</dbReference>
<feature type="domain" description="Phospholipid/glycerol acyltransferase" evidence="4">
    <location>
        <begin position="309"/>
        <end position="423"/>
    </location>
</feature>
<dbReference type="Gene3D" id="3.40.50.1000">
    <property type="entry name" value="HAD superfamily/HAD-like"/>
    <property type="match status" value="1"/>
</dbReference>
<dbReference type="AlphaFoldDB" id="A0A1R0KTV6"/>
<dbReference type="RefSeq" id="WP_076161828.1">
    <property type="nucleotide sequence ID" value="NZ_JBEZVB010000016.1"/>
</dbReference>
<dbReference type="STRING" id="76021.BS329_16980"/>
<protein>
    <recommendedName>
        <fullName evidence="4">Phospholipid/glycerol acyltransferase domain-containing protein</fullName>
    </recommendedName>
</protein>
<evidence type="ECO:0000313" key="6">
    <source>
        <dbReference type="Proteomes" id="UP000187486"/>
    </source>
</evidence>
<dbReference type="OrthoDB" id="25607at2"/>
<dbReference type="NCBIfam" id="TIGR01488">
    <property type="entry name" value="HAD-SF-IB"/>
    <property type="match status" value="1"/>
</dbReference>
<sequence>MNDVDQRLEEIEQGASGPRTAAMFDFDGTVIRGYSVEAFLRRRLRALPVDPHLLAGVVLSRLRTDWSETDVSKFVRTVAKALAGMPEQTAEKIAGQVLERDIAARLFPDAWRLILAHRRKGHLVALVSAATRFQVAPMAAELGVDHVLCTKLVTRNGVLTGTVDGEVVTGWAKEEALRKFAARHDVDLAASYAYADDAADVPFLDAVGHPCAVNPQPRLHQVAKERQWSICRFRVASGPGLPGLARTVSAYGATGAAMASALAVGMGVNRDRRQAVDLAQGTVADLALALTGVTVTVRGEHHLWARRPAVFLFNHRSSLDLLVVLKVLRRHLTSLAKKELKWFPGFGQFLWLSDAVFIDRSGPGTAGKVITEAVERLQRGVSLAIAPEGSRSLTPRLGRFHRGPFVIAMAAGVPVIPLVIRDTGTLLPKGAHVPRRGHVEVVVGAPVETTGWQQDGLERGAARVRDFYLEVLGQQPAPCPIPRETGSGQARDLDTPTS</sequence>
<keyword evidence="1" id="KW-0808">Transferase</keyword>
<dbReference type="GO" id="GO:0006654">
    <property type="term" value="P:phosphatidic acid biosynthetic process"/>
    <property type="evidence" value="ECO:0007669"/>
    <property type="project" value="TreeGrafter"/>
</dbReference>
<dbReference type="CDD" id="cd07989">
    <property type="entry name" value="LPLAT_AGPAT-like"/>
    <property type="match status" value="1"/>
</dbReference>
<dbReference type="InterPro" id="IPR006385">
    <property type="entry name" value="HAD_hydro_SerB1"/>
</dbReference>
<organism evidence="5 6">
    <name type="scientific">Amycolatopsis coloradensis</name>
    <dbReference type="NCBI Taxonomy" id="76021"/>
    <lineage>
        <taxon>Bacteria</taxon>
        <taxon>Bacillati</taxon>
        <taxon>Actinomycetota</taxon>
        <taxon>Actinomycetes</taxon>
        <taxon>Pseudonocardiales</taxon>
        <taxon>Pseudonocardiaceae</taxon>
        <taxon>Amycolatopsis</taxon>
    </lineage>
</organism>
<dbReference type="Pfam" id="PF12710">
    <property type="entry name" value="HAD"/>
    <property type="match status" value="1"/>
</dbReference>
<dbReference type="Gene3D" id="1.20.1440.100">
    <property type="entry name" value="SG protein - dephosphorylation function"/>
    <property type="match status" value="1"/>
</dbReference>
<name>A0A1R0KTV6_9PSEU</name>
<dbReference type="Proteomes" id="UP000187486">
    <property type="component" value="Unassembled WGS sequence"/>
</dbReference>
<gene>
    <name evidence="5" type="ORF">BS329_16980</name>
</gene>
<dbReference type="EMBL" id="MQUQ01000008">
    <property type="protein sequence ID" value="OLZ51474.1"/>
    <property type="molecule type" value="Genomic_DNA"/>
</dbReference>
<dbReference type="PANTHER" id="PTHR10434:SF66">
    <property type="entry name" value="PHOSPHOLIPID_GLYCEROL ACYLTRANSFERASE DOMAIN-CONTAINING PROTEIN"/>
    <property type="match status" value="1"/>
</dbReference>
<keyword evidence="6" id="KW-1185">Reference proteome</keyword>
<evidence type="ECO:0000259" key="4">
    <source>
        <dbReference type="SMART" id="SM00563"/>
    </source>
</evidence>
<dbReference type="InterPro" id="IPR002123">
    <property type="entry name" value="Plipid/glycerol_acylTrfase"/>
</dbReference>
<dbReference type="Pfam" id="PF01553">
    <property type="entry name" value="Acyltransferase"/>
    <property type="match status" value="1"/>
</dbReference>
<evidence type="ECO:0000256" key="2">
    <source>
        <dbReference type="ARBA" id="ARBA00023315"/>
    </source>
</evidence>
<dbReference type="InterPro" id="IPR036412">
    <property type="entry name" value="HAD-like_sf"/>
</dbReference>
<comment type="caution">
    <text evidence="5">The sequence shown here is derived from an EMBL/GenBank/DDBJ whole genome shotgun (WGS) entry which is preliminary data.</text>
</comment>
<dbReference type="SMART" id="SM00563">
    <property type="entry name" value="PlsC"/>
    <property type="match status" value="1"/>
</dbReference>
<dbReference type="InterPro" id="IPR023214">
    <property type="entry name" value="HAD_sf"/>
</dbReference>
<keyword evidence="2" id="KW-0012">Acyltransferase</keyword>
<evidence type="ECO:0000256" key="3">
    <source>
        <dbReference type="SAM" id="MobiDB-lite"/>
    </source>
</evidence>
<proteinExistence type="predicted"/>
<evidence type="ECO:0000313" key="5">
    <source>
        <dbReference type="EMBL" id="OLZ51474.1"/>
    </source>
</evidence>
<accession>A0A1R0KTV6</accession>
<dbReference type="GO" id="GO:0003841">
    <property type="term" value="F:1-acylglycerol-3-phosphate O-acyltransferase activity"/>
    <property type="evidence" value="ECO:0007669"/>
    <property type="project" value="TreeGrafter"/>
</dbReference>
<dbReference type="SUPFAM" id="SSF56784">
    <property type="entry name" value="HAD-like"/>
    <property type="match status" value="1"/>
</dbReference>
<dbReference type="PANTHER" id="PTHR10434">
    <property type="entry name" value="1-ACYL-SN-GLYCEROL-3-PHOSPHATE ACYLTRANSFERASE"/>
    <property type="match status" value="1"/>
</dbReference>